<dbReference type="RefSeq" id="WP_123039465.1">
    <property type="nucleotide sequence ID" value="NZ_CP033433.1"/>
</dbReference>
<feature type="binding site" description="axial binding residue" evidence="8">
    <location>
        <position position="113"/>
    </location>
    <ligand>
        <name>heme</name>
        <dbReference type="ChEBI" id="CHEBI:30413"/>
    </ligand>
    <ligandPart>
        <name>Fe</name>
        <dbReference type="ChEBI" id="CHEBI:18248"/>
    </ligandPart>
</feature>
<gene>
    <name evidence="10" type="ORF">EAV92_01645</name>
</gene>
<keyword evidence="2 8" id="KW-0349">Heme</keyword>
<dbReference type="PIRSF" id="PIRSF000170">
    <property type="entry name" value="Succ_dh_cyt_b558"/>
    <property type="match status" value="1"/>
</dbReference>
<keyword evidence="4 8" id="KW-0479">Metal-binding</keyword>
<feature type="transmembrane region" description="Helical" evidence="9">
    <location>
        <begin position="145"/>
        <end position="172"/>
    </location>
</feature>
<keyword evidence="5 9" id="KW-1133">Transmembrane helix</keyword>
<evidence type="ECO:0000256" key="3">
    <source>
        <dbReference type="ARBA" id="ARBA00022692"/>
    </source>
</evidence>
<evidence type="ECO:0000313" key="11">
    <source>
        <dbReference type="Proteomes" id="UP000269097"/>
    </source>
</evidence>
<evidence type="ECO:0000256" key="8">
    <source>
        <dbReference type="PIRSR" id="PIRSR000170-1"/>
    </source>
</evidence>
<dbReference type="Proteomes" id="UP000269097">
    <property type="component" value="Chromosome"/>
</dbReference>
<evidence type="ECO:0000256" key="9">
    <source>
        <dbReference type="SAM" id="Phobius"/>
    </source>
</evidence>
<keyword evidence="7 9" id="KW-0472">Membrane</keyword>
<keyword evidence="6 8" id="KW-0408">Iron</keyword>
<dbReference type="InterPro" id="IPR000701">
    <property type="entry name" value="SuccDH_FuR_B_TM-su"/>
</dbReference>
<sequence length="225" mass="25059">MSGNSYLPRKLHSLLGVIPLGLFFIEHALTNYSAFEGGQQGFKDSVDFLHSMPLIFFLELFVIWLPILFHGVYGLYIAYQSNLNTGRFSYGRNWAFALQRISGVITFIFVIWHVWETRIQVALGNITYDELGTHMHDIVSNPVTFVIYFIAVVAAVFHFSNGLWAFLVSWGITIGPRAQRVSSNICMGIFVIVSVLFLLSLFAFRGAEFASAAAATTAISSVTIG</sequence>
<evidence type="ECO:0000256" key="5">
    <source>
        <dbReference type="ARBA" id="ARBA00022989"/>
    </source>
</evidence>
<organism evidence="10 11">
    <name type="scientific">Cohnella candidum</name>
    <dbReference type="NCBI Taxonomy" id="2674991"/>
    <lineage>
        <taxon>Bacteria</taxon>
        <taxon>Bacillati</taxon>
        <taxon>Bacillota</taxon>
        <taxon>Bacilli</taxon>
        <taxon>Bacillales</taxon>
        <taxon>Paenibacillaceae</taxon>
        <taxon>Cohnella</taxon>
    </lineage>
</organism>
<accession>A0A3G3JU71</accession>
<dbReference type="NCBIfam" id="TIGR02046">
    <property type="entry name" value="sdhC_b558_fam"/>
    <property type="match status" value="1"/>
</dbReference>
<feature type="transmembrane region" description="Helical" evidence="9">
    <location>
        <begin position="184"/>
        <end position="204"/>
    </location>
</feature>
<feature type="transmembrane region" description="Helical" evidence="9">
    <location>
        <begin position="97"/>
        <end position="115"/>
    </location>
</feature>
<proteinExistence type="predicted"/>
<dbReference type="KEGG" id="coh:EAV92_01645"/>
<reference evidence="10 11" key="1">
    <citation type="submission" date="2018-10" db="EMBL/GenBank/DDBJ databases">
        <title>Genome Sequence of Cohnella sp.</title>
        <authorList>
            <person name="Srinivasan S."/>
            <person name="Kim M.K."/>
        </authorList>
    </citation>
    <scope>NUCLEOTIDE SEQUENCE [LARGE SCALE GENOMIC DNA]</scope>
    <source>
        <strain evidence="10 11">18JY8-7</strain>
    </source>
</reference>
<dbReference type="GO" id="GO:0046872">
    <property type="term" value="F:metal ion binding"/>
    <property type="evidence" value="ECO:0007669"/>
    <property type="project" value="UniProtKB-KW"/>
</dbReference>
<evidence type="ECO:0000256" key="2">
    <source>
        <dbReference type="ARBA" id="ARBA00022617"/>
    </source>
</evidence>
<evidence type="ECO:0000256" key="7">
    <source>
        <dbReference type="ARBA" id="ARBA00023136"/>
    </source>
</evidence>
<keyword evidence="3 9" id="KW-0812">Transmembrane</keyword>
<feature type="transmembrane region" description="Helical" evidence="9">
    <location>
        <begin position="54"/>
        <end position="76"/>
    </location>
</feature>
<evidence type="ECO:0000256" key="6">
    <source>
        <dbReference type="ARBA" id="ARBA00023004"/>
    </source>
</evidence>
<comment type="subcellular location">
    <subcellularLocation>
        <location evidence="1">Membrane</location>
    </subcellularLocation>
</comment>
<dbReference type="InterPro" id="IPR034804">
    <property type="entry name" value="SQR/QFR_C/D"/>
</dbReference>
<dbReference type="GO" id="GO:0016020">
    <property type="term" value="C:membrane"/>
    <property type="evidence" value="ECO:0007669"/>
    <property type="project" value="UniProtKB-SubCell"/>
</dbReference>
<name>A0A3G3JU71_9BACL</name>
<dbReference type="CDD" id="cd03497">
    <property type="entry name" value="SQR_TypeB_1_TM"/>
    <property type="match status" value="1"/>
</dbReference>
<feature type="transmembrane region" description="Helical" evidence="9">
    <location>
        <begin position="12"/>
        <end position="34"/>
    </location>
</feature>
<feature type="binding site" description="axial binding residue" evidence="8">
    <location>
        <position position="158"/>
    </location>
    <ligand>
        <name>heme</name>
        <dbReference type="ChEBI" id="CHEBI:30413"/>
    </ligand>
    <ligandPart>
        <name>Fe</name>
        <dbReference type="ChEBI" id="CHEBI:18248"/>
    </ligandPart>
</feature>
<dbReference type="Pfam" id="PF01127">
    <property type="entry name" value="Sdh_cyt"/>
    <property type="match status" value="1"/>
</dbReference>
<evidence type="ECO:0000256" key="4">
    <source>
        <dbReference type="ARBA" id="ARBA00022723"/>
    </source>
</evidence>
<keyword evidence="11" id="KW-1185">Reference proteome</keyword>
<protein>
    <submittedName>
        <fullName evidence="10">Succinate dehydrogenase</fullName>
    </submittedName>
</protein>
<feature type="binding site" description="axial binding residue" evidence="8">
    <location>
        <position position="70"/>
    </location>
    <ligand>
        <name>heme</name>
        <dbReference type="ChEBI" id="CHEBI:30413"/>
    </ligand>
    <ligandPart>
        <name>Fe</name>
        <dbReference type="ChEBI" id="CHEBI:18248"/>
    </ligandPart>
</feature>
<dbReference type="Gene3D" id="1.20.1300.10">
    <property type="entry name" value="Fumarate reductase/succinate dehydrogenase, transmembrane subunit"/>
    <property type="match status" value="1"/>
</dbReference>
<dbReference type="EMBL" id="CP033433">
    <property type="protein sequence ID" value="AYQ71401.1"/>
    <property type="molecule type" value="Genomic_DNA"/>
</dbReference>
<evidence type="ECO:0000313" key="10">
    <source>
        <dbReference type="EMBL" id="AYQ71401.1"/>
    </source>
</evidence>
<dbReference type="InterPro" id="IPR011138">
    <property type="entry name" value="Cytochrome_b-558"/>
</dbReference>
<dbReference type="InterPro" id="IPR016002">
    <property type="entry name" value="Succ_DH_cyt_b558_Firmicute"/>
</dbReference>
<feature type="binding site" description="axial binding residue" evidence="8">
    <location>
        <position position="27"/>
    </location>
    <ligand>
        <name>heme</name>
        <dbReference type="ChEBI" id="CHEBI:30413"/>
    </ligand>
    <ligandPart>
        <name>Fe</name>
        <dbReference type="ChEBI" id="CHEBI:18248"/>
    </ligandPart>
</feature>
<dbReference type="SUPFAM" id="SSF81343">
    <property type="entry name" value="Fumarate reductase respiratory complex transmembrane subunits"/>
    <property type="match status" value="1"/>
</dbReference>
<dbReference type="AlphaFoldDB" id="A0A3G3JU71"/>
<evidence type="ECO:0000256" key="1">
    <source>
        <dbReference type="ARBA" id="ARBA00004370"/>
    </source>
</evidence>